<dbReference type="EMBL" id="CP002198">
    <property type="protein sequence ID" value="ADN14254.1"/>
    <property type="molecule type" value="Genomic_DNA"/>
</dbReference>
<dbReference type="PANTHER" id="PTHR30085:SF6">
    <property type="entry name" value="ABC TRANSPORTER GLUTAMINE-BINDING PROTEIN GLNH"/>
    <property type="match status" value="1"/>
</dbReference>
<dbReference type="KEGG" id="cyj:Cyan7822_2276"/>
<dbReference type="GO" id="GO:0030288">
    <property type="term" value="C:outer membrane-bounded periplasmic space"/>
    <property type="evidence" value="ECO:0007669"/>
    <property type="project" value="TreeGrafter"/>
</dbReference>
<name>E0UF02_GLOV7</name>
<dbReference type="eggNOG" id="COG0834">
    <property type="taxonomic scope" value="Bacteria"/>
</dbReference>
<dbReference type="InterPro" id="IPR051455">
    <property type="entry name" value="Bact_solute-bind_prot3"/>
</dbReference>
<feature type="domain" description="Solute-binding protein family 3/N-terminal" evidence="5">
    <location>
        <begin position="40"/>
        <end position="261"/>
    </location>
</feature>
<evidence type="ECO:0000313" key="7">
    <source>
        <dbReference type="Proteomes" id="UP000008206"/>
    </source>
</evidence>
<dbReference type="Gene3D" id="3.40.190.10">
    <property type="entry name" value="Periplasmic binding protein-like II"/>
    <property type="match status" value="2"/>
</dbReference>
<dbReference type="PANTHER" id="PTHR30085">
    <property type="entry name" value="AMINO ACID ABC TRANSPORTER PERMEASE"/>
    <property type="match status" value="1"/>
</dbReference>
<dbReference type="STRING" id="497965.Cyan7822_2276"/>
<dbReference type="GO" id="GO:0006865">
    <property type="term" value="P:amino acid transport"/>
    <property type="evidence" value="ECO:0007669"/>
    <property type="project" value="TreeGrafter"/>
</dbReference>
<dbReference type="Pfam" id="PF00497">
    <property type="entry name" value="SBP_bac_3"/>
    <property type="match status" value="1"/>
</dbReference>
<evidence type="ECO:0000256" key="1">
    <source>
        <dbReference type="ARBA" id="ARBA00010333"/>
    </source>
</evidence>
<dbReference type="HOGENOM" id="CLU_019602_18_4_3"/>
<dbReference type="InterPro" id="IPR018313">
    <property type="entry name" value="SBP_3_CS"/>
</dbReference>
<proteinExistence type="inferred from homology"/>
<sequence length="261" mass="28880">MIKSQKLLNLSLAIALMTLGLFPWASTRAASLEEIIHRGKLIVGVKDNTRPLGFKNEQGNLQGFEIDVAQRLAQELLGSAEAVILRPVNNLERLQVVIDGTVDITIARVTDTSSRSRVVDLSIYYYLDGTGLVTKNPLIRNRFDAASSRVALLNNSSTIAVIKSEMPNAKLIGVDSYEEALSLLESGQADVFAGDNSILAGWVQEYPQYRQLPVRLSGEALCVVMPKGLQYKSLHNRVNDAIARWQRSGWLQERATYWGLP</sequence>
<dbReference type="InterPro" id="IPR001638">
    <property type="entry name" value="Solute-binding_3/MltF_N"/>
</dbReference>
<dbReference type="SUPFAM" id="SSF53850">
    <property type="entry name" value="Periplasmic binding protein-like II"/>
    <property type="match status" value="1"/>
</dbReference>
<dbReference type="SMART" id="SM00062">
    <property type="entry name" value="PBPb"/>
    <property type="match status" value="1"/>
</dbReference>
<evidence type="ECO:0000313" key="6">
    <source>
        <dbReference type="EMBL" id="ADN14254.1"/>
    </source>
</evidence>
<dbReference type="AlphaFoldDB" id="E0UF02"/>
<dbReference type="RefSeq" id="WP_013322359.1">
    <property type="nucleotide sequence ID" value="NC_014501.1"/>
</dbReference>
<protein>
    <submittedName>
        <fullName evidence="6">Extracellular solute-binding protein family 3</fullName>
    </submittedName>
</protein>
<dbReference type="Proteomes" id="UP000008206">
    <property type="component" value="Chromosome"/>
</dbReference>
<gene>
    <name evidence="6" type="ordered locus">Cyan7822_2276</name>
</gene>
<dbReference type="OrthoDB" id="457005at2"/>
<evidence type="ECO:0000256" key="4">
    <source>
        <dbReference type="RuleBase" id="RU003744"/>
    </source>
</evidence>
<reference evidence="7" key="1">
    <citation type="journal article" date="2011" name="MBio">
        <title>Novel metabolic attributes of the genus Cyanothece, comprising a group of unicellular nitrogen-fixing Cyanobacteria.</title>
        <authorList>
            <person name="Bandyopadhyay A."/>
            <person name="Elvitigala T."/>
            <person name="Welsh E."/>
            <person name="Stockel J."/>
            <person name="Liberton M."/>
            <person name="Min H."/>
            <person name="Sherman L.A."/>
            <person name="Pakrasi H.B."/>
        </authorList>
    </citation>
    <scope>NUCLEOTIDE SEQUENCE [LARGE SCALE GENOMIC DNA]</scope>
    <source>
        <strain evidence="7">PCC 7822</strain>
    </source>
</reference>
<keyword evidence="2" id="KW-0813">Transport</keyword>
<comment type="similarity">
    <text evidence="1 4">Belongs to the bacterial solute-binding protein 3 family.</text>
</comment>
<keyword evidence="7" id="KW-1185">Reference proteome</keyword>
<dbReference type="PROSITE" id="PS01039">
    <property type="entry name" value="SBP_BACTERIAL_3"/>
    <property type="match status" value="1"/>
</dbReference>
<evidence type="ECO:0000259" key="5">
    <source>
        <dbReference type="SMART" id="SM00062"/>
    </source>
</evidence>
<evidence type="ECO:0000256" key="3">
    <source>
        <dbReference type="ARBA" id="ARBA00022729"/>
    </source>
</evidence>
<keyword evidence="3" id="KW-0732">Signal</keyword>
<dbReference type="GO" id="GO:0005576">
    <property type="term" value="C:extracellular region"/>
    <property type="evidence" value="ECO:0007669"/>
    <property type="project" value="TreeGrafter"/>
</dbReference>
<evidence type="ECO:0000256" key="2">
    <source>
        <dbReference type="ARBA" id="ARBA00022448"/>
    </source>
</evidence>
<accession>E0UF02</accession>
<organism evidence="6 7">
    <name type="scientific">Gloeothece verrucosa (strain PCC 7822)</name>
    <name type="common">Cyanothece sp. (strain PCC 7822)</name>
    <dbReference type="NCBI Taxonomy" id="497965"/>
    <lineage>
        <taxon>Bacteria</taxon>
        <taxon>Bacillati</taxon>
        <taxon>Cyanobacteriota</taxon>
        <taxon>Cyanophyceae</taxon>
        <taxon>Oscillatoriophycideae</taxon>
        <taxon>Chroococcales</taxon>
        <taxon>Aphanothecaceae</taxon>
        <taxon>Gloeothece</taxon>
        <taxon>Gloeothece verrucosa</taxon>
    </lineage>
</organism>